<dbReference type="PANTHER" id="PTHR46759">
    <property type="entry name" value="LEUCINE-RICH REPEAT-CONTAINING PROTEIN 72"/>
    <property type="match status" value="1"/>
</dbReference>
<reference evidence="3" key="1">
    <citation type="submission" date="2016-10" db="EMBL/GenBank/DDBJ databases">
        <authorList>
            <person name="Benchimol M."/>
            <person name="Almeida L.G."/>
            <person name="Vasconcelos A.T."/>
            <person name="Perreira-Neves A."/>
            <person name="Rosa I.A."/>
            <person name="Tasca T."/>
            <person name="Bogo M.R."/>
            <person name="de Souza W."/>
        </authorList>
    </citation>
    <scope>NUCLEOTIDE SEQUENCE [LARGE SCALE GENOMIC DNA]</scope>
    <source>
        <strain evidence="3">K</strain>
    </source>
</reference>
<dbReference type="InterPro" id="IPR042655">
    <property type="entry name" value="LRC72"/>
</dbReference>
<dbReference type="InterPro" id="IPR032675">
    <property type="entry name" value="LRR_dom_sf"/>
</dbReference>
<feature type="region of interest" description="Disordered" evidence="2">
    <location>
        <begin position="256"/>
        <end position="281"/>
    </location>
</feature>
<name>A0A1J4K3J6_9EUKA</name>
<dbReference type="Proteomes" id="UP000179807">
    <property type="component" value="Unassembled WGS sequence"/>
</dbReference>
<evidence type="ECO:0000313" key="4">
    <source>
        <dbReference type="Proteomes" id="UP000179807"/>
    </source>
</evidence>
<accession>A0A1J4K3J6</accession>
<feature type="region of interest" description="Disordered" evidence="2">
    <location>
        <begin position="1"/>
        <end position="26"/>
    </location>
</feature>
<evidence type="ECO:0000313" key="3">
    <source>
        <dbReference type="EMBL" id="OHT05755.1"/>
    </source>
</evidence>
<protein>
    <recommendedName>
        <fullName evidence="5">Leucine Rich Repeat family protein</fullName>
    </recommendedName>
</protein>
<feature type="compositionally biased region" description="Low complexity" evidence="2">
    <location>
        <begin position="256"/>
        <end position="265"/>
    </location>
</feature>
<dbReference type="Gene3D" id="3.80.10.10">
    <property type="entry name" value="Ribonuclease Inhibitor"/>
    <property type="match status" value="1"/>
</dbReference>
<dbReference type="EMBL" id="MLAK01000747">
    <property type="protein sequence ID" value="OHT05755.1"/>
    <property type="molecule type" value="Genomic_DNA"/>
</dbReference>
<dbReference type="PROSITE" id="PS51450">
    <property type="entry name" value="LRR"/>
    <property type="match status" value="1"/>
</dbReference>
<dbReference type="OrthoDB" id="7451790at2759"/>
<sequence length="697" mass="80872">MKPTLLQRLGKAAPKNTTPEQPKNRVIRSSSKDLVEIPNVDNFHDIQQMFLSNNRIASLCGIEKFSNLRVLFIADNQISKISEIKFFTNLPIETLNMKGNPITKLPYYQQHAVSKIPTLLFFDDHEVNDQLRAAATSTADFDECRLTLLCINELRIQELEELDKYNGEKSKEWLIRVQRSLGDRTLESFGLDSELRDQNFDKMRNIAFELRSKNENAKCKWGQIYDKIEAIQVNAIDELSQKLKVFIDKLKKNVSQKNSSKSNKSSKSKKEVVNSVSFNRMNSPVTPANKGSILYAKNSPSYYQKLIEITQNQFSFNVPKSEDIDPVTPPTQVHISRQIESSQEYEETGSTFESPSVSNINDETNNTASSLEGMVHSIDNMSPQQKAFIPYNSVQFSQSISPRLSQRNSQQSSPVYTNKISQYDMDSQEIDLYNAFGRIFLNKLMSASFYKWKDETQILQSYNGFIRIYQKRKINRTQRIFFRKWTNRFDLSRKEKSILEIQYNHFIDLPYQPINMPQERNAELLEKTLLMENEILNLHDKIEEAENSAIDYHHTLEESIKNEGKMTNILKKLNQENNSLQNKIKQNDAKYESDIIQFLLDTKLNSDENDASIFQIQKEIMKKEKEIKALKQYITQTKARRQNETDGLNSKLKSAFDVASGFRMEIARLKNETPHSIKKRNYEHNFIPSPPIADVYI</sequence>
<dbReference type="SMART" id="SM00365">
    <property type="entry name" value="LRR_SD22"/>
    <property type="match status" value="3"/>
</dbReference>
<evidence type="ECO:0000256" key="2">
    <source>
        <dbReference type="SAM" id="MobiDB-lite"/>
    </source>
</evidence>
<comment type="caution">
    <text evidence="3">The sequence shown here is derived from an EMBL/GenBank/DDBJ whole genome shotgun (WGS) entry which is preliminary data.</text>
</comment>
<dbReference type="RefSeq" id="XP_068358891.1">
    <property type="nucleotide sequence ID" value="XM_068504942.1"/>
</dbReference>
<organism evidence="3 4">
    <name type="scientific">Tritrichomonas foetus</name>
    <dbReference type="NCBI Taxonomy" id="1144522"/>
    <lineage>
        <taxon>Eukaryota</taxon>
        <taxon>Metamonada</taxon>
        <taxon>Parabasalia</taxon>
        <taxon>Tritrichomonadida</taxon>
        <taxon>Tritrichomonadidae</taxon>
        <taxon>Tritrichomonas</taxon>
    </lineage>
</organism>
<dbReference type="AlphaFoldDB" id="A0A1J4K3J6"/>
<evidence type="ECO:0008006" key="5">
    <source>
        <dbReference type="Google" id="ProtNLM"/>
    </source>
</evidence>
<feature type="coiled-coil region" evidence="1">
    <location>
        <begin position="563"/>
        <end position="640"/>
    </location>
</feature>
<proteinExistence type="predicted"/>
<dbReference type="VEuPathDB" id="TrichDB:TRFO_26425"/>
<dbReference type="PANTHER" id="PTHR46759:SF1">
    <property type="entry name" value="LEUCINE-RICH REPEAT-CONTAINING PROTEIN 72"/>
    <property type="match status" value="1"/>
</dbReference>
<dbReference type="GeneID" id="94839646"/>
<keyword evidence="4" id="KW-1185">Reference proteome</keyword>
<keyword evidence="1" id="KW-0175">Coiled coil</keyword>
<dbReference type="SUPFAM" id="SSF52058">
    <property type="entry name" value="L domain-like"/>
    <property type="match status" value="1"/>
</dbReference>
<evidence type="ECO:0000256" key="1">
    <source>
        <dbReference type="SAM" id="Coils"/>
    </source>
</evidence>
<dbReference type="InterPro" id="IPR001611">
    <property type="entry name" value="Leu-rich_rpt"/>
</dbReference>
<gene>
    <name evidence="3" type="ORF">TRFO_26425</name>
</gene>